<gene>
    <name evidence="2" type="ORF">IV203_035246</name>
</gene>
<feature type="compositionally biased region" description="Basic and acidic residues" evidence="1">
    <location>
        <begin position="206"/>
        <end position="223"/>
    </location>
</feature>
<feature type="compositionally biased region" description="Acidic residues" evidence="1">
    <location>
        <begin position="129"/>
        <end position="151"/>
    </location>
</feature>
<dbReference type="AlphaFoldDB" id="A0A9K3PUF1"/>
<evidence type="ECO:0000313" key="2">
    <source>
        <dbReference type="EMBL" id="KAG7360147.1"/>
    </source>
</evidence>
<sequence>MPRRPRQTFGGQTGTGIWWRKRFAELETLDNGNDVAPLLSVDDVSSEDNSVSEEKELNDPFSATVGRCQVLDSEEEEIGNYVKISSSPTAMPTSDFHQHNSQLQQSIGWDDDLCRPIYYQHSDLVVSSEGDDDSDGTVENEDEQQHEEEAEEIHKTNEDIKKDLLPLPFVSVPKKSHKKQRTYGDRKAVRPPFSLVLSRQDCFSPEQKEAKKEETVEDQDGKGKRTSKRRFATTKTMPHPMDSLVGLPSPQNSNHVSTPQKNRRVSTSPDMDNDKVAHGTGQDIFAFDTTKSTNQAKKRARLERSLIRERDFFKELDKTQKLNVEDAASTPTSPVPVEPVLRAPKFVFRPNLRKSKNVIHKA</sequence>
<reference evidence="2" key="2">
    <citation type="submission" date="2021-04" db="EMBL/GenBank/DDBJ databases">
        <authorList>
            <person name="Podell S."/>
        </authorList>
    </citation>
    <scope>NUCLEOTIDE SEQUENCE</scope>
    <source>
        <strain evidence="2">Hildebrandi</strain>
    </source>
</reference>
<evidence type="ECO:0000256" key="1">
    <source>
        <dbReference type="SAM" id="MobiDB-lite"/>
    </source>
</evidence>
<proteinExistence type="predicted"/>
<feature type="compositionally biased region" description="Polar residues" evidence="1">
    <location>
        <begin position="249"/>
        <end position="270"/>
    </location>
</feature>
<keyword evidence="3" id="KW-1185">Reference proteome</keyword>
<dbReference type="EMBL" id="JAGRRH010000013">
    <property type="protein sequence ID" value="KAG7360147.1"/>
    <property type="molecule type" value="Genomic_DNA"/>
</dbReference>
<evidence type="ECO:0000313" key="3">
    <source>
        <dbReference type="Proteomes" id="UP000693970"/>
    </source>
</evidence>
<feature type="compositionally biased region" description="Basic and acidic residues" evidence="1">
    <location>
        <begin position="152"/>
        <end position="164"/>
    </location>
</feature>
<organism evidence="2 3">
    <name type="scientific">Nitzschia inconspicua</name>
    <dbReference type="NCBI Taxonomy" id="303405"/>
    <lineage>
        <taxon>Eukaryota</taxon>
        <taxon>Sar</taxon>
        <taxon>Stramenopiles</taxon>
        <taxon>Ochrophyta</taxon>
        <taxon>Bacillariophyta</taxon>
        <taxon>Bacillariophyceae</taxon>
        <taxon>Bacillariophycidae</taxon>
        <taxon>Bacillariales</taxon>
        <taxon>Bacillariaceae</taxon>
        <taxon>Nitzschia</taxon>
    </lineage>
</organism>
<feature type="region of interest" description="Disordered" evidence="1">
    <location>
        <begin position="126"/>
        <end position="283"/>
    </location>
</feature>
<reference evidence="2" key="1">
    <citation type="journal article" date="2021" name="Sci. Rep.">
        <title>Diploid genomic architecture of Nitzschia inconspicua, an elite biomass production diatom.</title>
        <authorList>
            <person name="Oliver A."/>
            <person name="Podell S."/>
            <person name="Pinowska A."/>
            <person name="Traller J.C."/>
            <person name="Smith S.R."/>
            <person name="McClure R."/>
            <person name="Beliaev A."/>
            <person name="Bohutskyi P."/>
            <person name="Hill E.A."/>
            <person name="Rabines A."/>
            <person name="Zheng H."/>
            <person name="Allen L.Z."/>
            <person name="Kuo A."/>
            <person name="Grigoriev I.V."/>
            <person name="Allen A.E."/>
            <person name="Hazlebeck D."/>
            <person name="Allen E.E."/>
        </authorList>
    </citation>
    <scope>NUCLEOTIDE SEQUENCE</scope>
    <source>
        <strain evidence="2">Hildebrandi</strain>
    </source>
</reference>
<feature type="region of interest" description="Disordered" evidence="1">
    <location>
        <begin position="317"/>
        <end position="337"/>
    </location>
</feature>
<dbReference type="Proteomes" id="UP000693970">
    <property type="component" value="Unassembled WGS sequence"/>
</dbReference>
<name>A0A9K3PUF1_9STRA</name>
<accession>A0A9K3PUF1</accession>
<protein>
    <submittedName>
        <fullName evidence="2">Uncharacterized protein</fullName>
    </submittedName>
</protein>
<comment type="caution">
    <text evidence="2">The sequence shown here is derived from an EMBL/GenBank/DDBJ whole genome shotgun (WGS) entry which is preliminary data.</text>
</comment>